<dbReference type="EMBL" id="JARHUD010000005">
    <property type="protein sequence ID" value="MDF2096169.1"/>
    <property type="molecule type" value="Genomic_DNA"/>
</dbReference>
<evidence type="ECO:0000313" key="3">
    <source>
        <dbReference type="Proteomes" id="UP001215503"/>
    </source>
</evidence>
<organism evidence="2 3">
    <name type="scientific">Aquibaculum arenosum</name>
    <dbReference type="NCBI Taxonomy" id="3032591"/>
    <lineage>
        <taxon>Bacteria</taxon>
        <taxon>Pseudomonadati</taxon>
        <taxon>Pseudomonadota</taxon>
        <taxon>Alphaproteobacteria</taxon>
        <taxon>Rhodospirillales</taxon>
        <taxon>Rhodovibrionaceae</taxon>
        <taxon>Aquibaculum</taxon>
    </lineage>
</organism>
<sequence length="238" mass="26038">MKRAVLDDLLEARCRKAPVALVTEIESGRQLLLDGDRVQGDLEATPVLREAATERLRQDRSGLLEDGRHFVQVFLPPLRLAIVGAVHISQALVPMARLAGYAVTVIDPRRAWATEERFPDVEMVTEWPDDALEAFQPDERSAVVTLTHDPKLDDPALIKALASPAFYVGALGSTRTHARRLERLRAEGLDEAAFARIHGPAGLAIGARSPAEIAVSVLAEMTAVLRRAPPLVKGERKE</sequence>
<evidence type="ECO:0000259" key="1">
    <source>
        <dbReference type="Pfam" id="PF13478"/>
    </source>
</evidence>
<reference evidence="2 3" key="1">
    <citation type="submission" date="2023-03" db="EMBL/GenBank/DDBJ databases">
        <title>Fodinicurvata sp. CAU 1616 isolated from sea sendiment.</title>
        <authorList>
            <person name="Kim W."/>
        </authorList>
    </citation>
    <scope>NUCLEOTIDE SEQUENCE [LARGE SCALE GENOMIC DNA]</scope>
    <source>
        <strain evidence="2 3">CAU 1616</strain>
    </source>
</reference>
<dbReference type="Proteomes" id="UP001215503">
    <property type="component" value="Unassembled WGS sequence"/>
</dbReference>
<feature type="domain" description="XdhC Rossmann" evidence="1">
    <location>
        <begin position="80"/>
        <end position="221"/>
    </location>
</feature>
<dbReference type="Gene3D" id="3.40.50.720">
    <property type="entry name" value="NAD(P)-binding Rossmann-like Domain"/>
    <property type="match status" value="1"/>
</dbReference>
<comment type="caution">
    <text evidence="2">The sequence shown here is derived from an EMBL/GenBank/DDBJ whole genome shotgun (WGS) entry which is preliminary data.</text>
</comment>
<dbReference type="InterPro" id="IPR052698">
    <property type="entry name" value="MoCofactor_Util/Proc"/>
</dbReference>
<accession>A0ABT5YML9</accession>
<dbReference type="Pfam" id="PF13478">
    <property type="entry name" value="XdhC_C"/>
    <property type="match status" value="1"/>
</dbReference>
<name>A0ABT5YML9_9PROT</name>
<dbReference type="RefSeq" id="WP_275822328.1">
    <property type="nucleotide sequence ID" value="NZ_JARHUD010000005.1"/>
</dbReference>
<proteinExistence type="predicted"/>
<protein>
    <submittedName>
        <fullName evidence="2">XdhC family protein</fullName>
    </submittedName>
</protein>
<dbReference type="PANTHER" id="PTHR30388:SF4">
    <property type="entry name" value="MOLYBDENUM COFACTOR INSERTION CHAPERONE PAOD"/>
    <property type="match status" value="1"/>
</dbReference>
<gene>
    <name evidence="2" type="ORF">P2G67_09300</name>
</gene>
<evidence type="ECO:0000313" key="2">
    <source>
        <dbReference type="EMBL" id="MDF2096169.1"/>
    </source>
</evidence>
<keyword evidence="3" id="KW-1185">Reference proteome</keyword>
<dbReference type="PANTHER" id="PTHR30388">
    <property type="entry name" value="ALDEHYDE OXIDOREDUCTASE MOLYBDENUM COFACTOR ASSEMBLY PROTEIN"/>
    <property type="match status" value="1"/>
</dbReference>
<dbReference type="InterPro" id="IPR027051">
    <property type="entry name" value="XdhC_Rossmann_dom"/>
</dbReference>